<protein>
    <submittedName>
        <fullName evidence="1">Uncharacterized protein</fullName>
    </submittedName>
</protein>
<organism evidence="1 2">
    <name type="scientific">Rhodocollybia butyracea</name>
    <dbReference type="NCBI Taxonomy" id="206335"/>
    <lineage>
        <taxon>Eukaryota</taxon>
        <taxon>Fungi</taxon>
        <taxon>Dikarya</taxon>
        <taxon>Basidiomycota</taxon>
        <taxon>Agaricomycotina</taxon>
        <taxon>Agaricomycetes</taxon>
        <taxon>Agaricomycetidae</taxon>
        <taxon>Agaricales</taxon>
        <taxon>Marasmiineae</taxon>
        <taxon>Omphalotaceae</taxon>
        <taxon>Rhodocollybia</taxon>
    </lineage>
</organism>
<accession>A0A9P5PC82</accession>
<dbReference type="Proteomes" id="UP000772434">
    <property type="component" value="Unassembled WGS sequence"/>
</dbReference>
<keyword evidence="2" id="KW-1185">Reference proteome</keyword>
<name>A0A9P5PC82_9AGAR</name>
<comment type="caution">
    <text evidence="1">The sequence shown here is derived from an EMBL/GenBank/DDBJ whole genome shotgun (WGS) entry which is preliminary data.</text>
</comment>
<reference evidence="1" key="1">
    <citation type="submission" date="2020-11" db="EMBL/GenBank/DDBJ databases">
        <authorList>
            <consortium name="DOE Joint Genome Institute"/>
            <person name="Ahrendt S."/>
            <person name="Riley R."/>
            <person name="Andreopoulos W."/>
            <person name="Labutti K."/>
            <person name="Pangilinan J."/>
            <person name="Ruiz-Duenas F.J."/>
            <person name="Barrasa J.M."/>
            <person name="Sanchez-Garcia M."/>
            <person name="Camarero S."/>
            <person name="Miyauchi S."/>
            <person name="Serrano A."/>
            <person name="Linde D."/>
            <person name="Babiker R."/>
            <person name="Drula E."/>
            <person name="Ayuso-Fernandez I."/>
            <person name="Pacheco R."/>
            <person name="Padilla G."/>
            <person name="Ferreira P."/>
            <person name="Barriuso J."/>
            <person name="Kellner H."/>
            <person name="Castanera R."/>
            <person name="Alfaro M."/>
            <person name="Ramirez L."/>
            <person name="Pisabarro A.G."/>
            <person name="Kuo A."/>
            <person name="Tritt A."/>
            <person name="Lipzen A."/>
            <person name="He G."/>
            <person name="Yan M."/>
            <person name="Ng V."/>
            <person name="Cullen D."/>
            <person name="Martin F."/>
            <person name="Rosso M.-N."/>
            <person name="Henrissat B."/>
            <person name="Hibbett D."/>
            <person name="Martinez A.T."/>
            <person name="Grigoriev I.V."/>
        </authorList>
    </citation>
    <scope>NUCLEOTIDE SEQUENCE</scope>
    <source>
        <strain evidence="1">AH 40177</strain>
    </source>
</reference>
<dbReference type="AlphaFoldDB" id="A0A9P5PC82"/>
<evidence type="ECO:0000313" key="2">
    <source>
        <dbReference type="Proteomes" id="UP000772434"/>
    </source>
</evidence>
<proteinExistence type="predicted"/>
<sequence>MSVQQLLSINMKQKEHAAQVIRHYKSEKQDSQHIMFTPQHRPQNLYKPRAPVLVCRTSTLFFASLFFGFTVPQLGYFHGYEFARMITSAEVRVPIRLHQFGDVKNHDPREQALLAFHRNALTGQSYRGLLRSSIKDLELTEAKEGQRLVSKKRAAGLFGPNDGPNTKTVQKERKTRLGKIGYDITADR</sequence>
<gene>
    <name evidence="1" type="ORF">BDP27DRAFT_1371470</name>
</gene>
<dbReference type="EMBL" id="JADNRY010000300">
    <property type="protein sequence ID" value="KAF9059455.1"/>
    <property type="molecule type" value="Genomic_DNA"/>
</dbReference>
<evidence type="ECO:0000313" key="1">
    <source>
        <dbReference type="EMBL" id="KAF9059455.1"/>
    </source>
</evidence>